<keyword evidence="1" id="KW-1133">Transmembrane helix</keyword>
<evidence type="ECO:0000259" key="2">
    <source>
        <dbReference type="Pfam" id="PF12158"/>
    </source>
</evidence>
<comment type="caution">
    <text evidence="3">The sequence shown here is derived from an EMBL/GenBank/DDBJ whole genome shotgun (WGS) entry which is preliminary data.</text>
</comment>
<keyword evidence="1" id="KW-0472">Membrane</keyword>
<dbReference type="EMBL" id="JAGQDG010000006">
    <property type="protein sequence ID" value="MBQ0936897.1"/>
    <property type="molecule type" value="Genomic_DNA"/>
</dbReference>
<gene>
    <name evidence="3" type="ORF">KAK11_16340</name>
</gene>
<evidence type="ECO:0000256" key="1">
    <source>
        <dbReference type="SAM" id="Phobius"/>
    </source>
</evidence>
<evidence type="ECO:0000313" key="3">
    <source>
        <dbReference type="EMBL" id="MBQ0936897.1"/>
    </source>
</evidence>
<feature type="transmembrane region" description="Helical" evidence="1">
    <location>
        <begin position="12"/>
        <end position="34"/>
    </location>
</feature>
<evidence type="ECO:0000313" key="4">
    <source>
        <dbReference type="Proteomes" id="UP000672097"/>
    </source>
</evidence>
<name>A0ABS5E0F5_9BURK</name>
<organism evidence="3 4">
    <name type="scientific">Ideonella paludis</name>
    <dbReference type="NCBI Taxonomy" id="1233411"/>
    <lineage>
        <taxon>Bacteria</taxon>
        <taxon>Pseudomonadati</taxon>
        <taxon>Pseudomonadota</taxon>
        <taxon>Betaproteobacteria</taxon>
        <taxon>Burkholderiales</taxon>
        <taxon>Sphaerotilaceae</taxon>
        <taxon>Ideonella</taxon>
    </lineage>
</organism>
<reference evidence="3 4" key="1">
    <citation type="submission" date="2021-04" db="EMBL/GenBank/DDBJ databases">
        <title>The genome sequence of type strain Ideonella paludis KCTC 32238.</title>
        <authorList>
            <person name="Liu Y."/>
        </authorList>
    </citation>
    <scope>NUCLEOTIDE SEQUENCE [LARGE SCALE GENOMIC DNA]</scope>
    <source>
        <strain evidence="3 4">KCTC 32238</strain>
    </source>
</reference>
<feature type="domain" description="DUF3592" evidence="2">
    <location>
        <begin position="45"/>
        <end position="130"/>
    </location>
</feature>
<dbReference type="InterPro" id="IPR021994">
    <property type="entry name" value="DUF3592"/>
</dbReference>
<proteinExistence type="predicted"/>
<sequence length="161" mass="17644">MQSHSLSSTIRVLFAAAVALYALHTLLNLSMVAFKAKRSESWPRVEGRIINSAAKIGCGKQGNKFYPDIKYEYIVNSGGTYTSNNVVFGYDPCGSQQEAAQFAQKFPLGATIPVSVNPRDLSEAVLMPGTMRYIPWEVIVALSIISFAGCITIINYVRKES</sequence>
<keyword evidence="4" id="KW-1185">Reference proteome</keyword>
<keyword evidence="1" id="KW-0812">Transmembrane</keyword>
<dbReference type="RefSeq" id="WP_210810297.1">
    <property type="nucleotide sequence ID" value="NZ_JAGQDG010000006.1"/>
</dbReference>
<dbReference type="Proteomes" id="UP000672097">
    <property type="component" value="Unassembled WGS sequence"/>
</dbReference>
<dbReference type="Pfam" id="PF12158">
    <property type="entry name" value="DUF3592"/>
    <property type="match status" value="1"/>
</dbReference>
<feature type="transmembrane region" description="Helical" evidence="1">
    <location>
        <begin position="133"/>
        <end position="157"/>
    </location>
</feature>
<protein>
    <submittedName>
        <fullName evidence="3">DUF3592 domain-containing protein</fullName>
    </submittedName>
</protein>
<accession>A0ABS5E0F5</accession>